<evidence type="ECO:0000313" key="7">
    <source>
        <dbReference type="EMBL" id="AZG16062.1"/>
    </source>
</evidence>
<keyword evidence="2 4" id="KW-0238">DNA-binding</keyword>
<keyword evidence="1" id="KW-0229">DNA integration</keyword>
<dbReference type="OrthoDB" id="8610787at2"/>
<dbReference type="Gene3D" id="1.10.150.130">
    <property type="match status" value="1"/>
</dbReference>
<accession>A0A3G8H959</accession>
<evidence type="ECO:0000256" key="3">
    <source>
        <dbReference type="ARBA" id="ARBA00023172"/>
    </source>
</evidence>
<evidence type="ECO:0000256" key="4">
    <source>
        <dbReference type="PROSITE-ProRule" id="PRU01248"/>
    </source>
</evidence>
<feature type="region of interest" description="Disordered" evidence="5">
    <location>
        <begin position="333"/>
        <end position="362"/>
    </location>
</feature>
<dbReference type="Gene3D" id="1.10.443.10">
    <property type="entry name" value="Intergrase catalytic core"/>
    <property type="match status" value="1"/>
</dbReference>
<organism evidence="7 8">
    <name type="scientific">Cupriavidus pauculus</name>
    <dbReference type="NCBI Taxonomy" id="82633"/>
    <lineage>
        <taxon>Bacteria</taxon>
        <taxon>Pseudomonadati</taxon>
        <taxon>Pseudomonadota</taxon>
        <taxon>Betaproteobacteria</taxon>
        <taxon>Burkholderiales</taxon>
        <taxon>Burkholderiaceae</taxon>
        <taxon>Cupriavidus</taxon>
    </lineage>
</organism>
<protein>
    <submittedName>
        <fullName evidence="7">Recombinase XerD</fullName>
    </submittedName>
</protein>
<proteinExistence type="predicted"/>
<dbReference type="InterPro" id="IPR044068">
    <property type="entry name" value="CB"/>
</dbReference>
<dbReference type="PROSITE" id="PS51900">
    <property type="entry name" value="CB"/>
    <property type="match status" value="1"/>
</dbReference>
<dbReference type="Pfam" id="PF12482">
    <property type="entry name" value="DUF3701"/>
    <property type="match status" value="1"/>
</dbReference>
<evidence type="ECO:0000256" key="2">
    <source>
        <dbReference type="ARBA" id="ARBA00023125"/>
    </source>
</evidence>
<dbReference type="Proteomes" id="UP000270411">
    <property type="component" value="Chromosome 2"/>
</dbReference>
<dbReference type="AlphaFoldDB" id="A0A3G8H959"/>
<dbReference type="InterPro" id="IPR011010">
    <property type="entry name" value="DNA_brk_join_enz"/>
</dbReference>
<dbReference type="EMBL" id="CP033970">
    <property type="protein sequence ID" value="AZG16062.1"/>
    <property type="molecule type" value="Genomic_DNA"/>
</dbReference>
<evidence type="ECO:0000256" key="1">
    <source>
        <dbReference type="ARBA" id="ARBA00022908"/>
    </source>
</evidence>
<evidence type="ECO:0000256" key="5">
    <source>
        <dbReference type="SAM" id="MobiDB-lite"/>
    </source>
</evidence>
<sequence>MAEDRDTIAATKLTRTEFAVVRAYAQGMRPVDIANRYLLDPDDDDELTEHQAVQRILALRDRLVQFALQHDRPDIAEMFEALRGRSDSGMTRRVEALSSIEQLGQGRPQASHRVTLWFGPSLARRLTSANVHTIADLVDLANRHGSSWWRHVPRIGRHSCETIVRWLAAQRPVLDTRLREFVQAPSDVPHRAFQTYAALGTAMAAPAPLEWLRAAPGEDLIRRKLAEDLSTVRQWLRSKEASPNTWKSYRREAERLLLWAARRGQSLRDLADDDLRAYREFLADPQPADFWCGPASARDKVHWRPFEGPLGERSREAALRVVRLVLGVVRPSGPAPRARRRPSAPAAAGSASDESDPPIASHVSPAPTGLFVHRFFDWLATDATTPQDRAALAAALLIARHGLRVVELPLLRYADVVSDAEPWRLSIPGKRAGRGEQIELGVDVRLALLAHWQDRGMYWQGMGTDGGAPEAALLAPVDYPDTARGRAKRAQPSAGYSASGLDRLLRATWRRFAAAHADVPAAFTPRQLRLA</sequence>
<gene>
    <name evidence="7" type="ORF">EHF44_21810</name>
</gene>
<dbReference type="RefSeq" id="WP_124685793.1">
    <property type="nucleotide sequence ID" value="NZ_CP033970.1"/>
</dbReference>
<reference evidence="8" key="1">
    <citation type="submission" date="2018-11" db="EMBL/GenBank/DDBJ databases">
        <title>FDA dAtabase for Regulatory Grade micrObial Sequences (FDA-ARGOS): Supporting development and validation of Infectious Disease Dx tests.</title>
        <authorList>
            <person name="Goldberg B."/>
            <person name="Campos J."/>
            <person name="Tallon L."/>
            <person name="Sadzewicz L."/>
            <person name="Zhao X."/>
            <person name="Vavikolanu K."/>
            <person name="Mehta A."/>
            <person name="Aluvathingal J."/>
            <person name="Nadendla S."/>
            <person name="Geyer C."/>
            <person name="Nandy P."/>
            <person name="Yan Y."/>
            <person name="Sichtig H."/>
        </authorList>
    </citation>
    <scope>NUCLEOTIDE SEQUENCE [LARGE SCALE GENOMIC DNA]</scope>
    <source>
        <strain evidence="8">FDAARGOS_614</strain>
    </source>
</reference>
<name>A0A3G8H959_9BURK</name>
<evidence type="ECO:0000259" key="6">
    <source>
        <dbReference type="PROSITE" id="PS51900"/>
    </source>
</evidence>
<feature type="domain" description="Core-binding (CB)" evidence="6">
    <location>
        <begin position="226"/>
        <end position="330"/>
    </location>
</feature>
<keyword evidence="3" id="KW-0233">DNA recombination</keyword>
<dbReference type="InterPro" id="IPR010998">
    <property type="entry name" value="Integrase_recombinase_N"/>
</dbReference>
<dbReference type="KEGG" id="cpau:EHF44_21810"/>
<dbReference type="GO" id="GO:0015074">
    <property type="term" value="P:DNA integration"/>
    <property type="evidence" value="ECO:0007669"/>
    <property type="project" value="UniProtKB-KW"/>
</dbReference>
<dbReference type="GO" id="GO:0006310">
    <property type="term" value="P:DNA recombination"/>
    <property type="evidence" value="ECO:0007669"/>
    <property type="project" value="UniProtKB-KW"/>
</dbReference>
<feature type="compositionally biased region" description="Low complexity" evidence="5">
    <location>
        <begin position="343"/>
        <end position="352"/>
    </location>
</feature>
<dbReference type="InterPro" id="IPR013762">
    <property type="entry name" value="Integrase-like_cat_sf"/>
</dbReference>
<evidence type="ECO:0000313" key="8">
    <source>
        <dbReference type="Proteomes" id="UP000270411"/>
    </source>
</evidence>
<dbReference type="InterPro" id="IPR022169">
    <property type="entry name" value="DUF3701"/>
</dbReference>
<dbReference type="GO" id="GO:0003677">
    <property type="term" value="F:DNA binding"/>
    <property type="evidence" value="ECO:0007669"/>
    <property type="project" value="UniProtKB-UniRule"/>
</dbReference>
<dbReference type="SUPFAM" id="SSF56349">
    <property type="entry name" value="DNA breaking-rejoining enzymes"/>
    <property type="match status" value="1"/>
</dbReference>